<dbReference type="EMBL" id="GBRH01253158">
    <property type="protein sequence ID" value="JAD44737.1"/>
    <property type="molecule type" value="Transcribed_RNA"/>
</dbReference>
<proteinExistence type="predicted"/>
<evidence type="ECO:0000313" key="1">
    <source>
        <dbReference type="EMBL" id="JAD44737.1"/>
    </source>
</evidence>
<reference evidence="1" key="2">
    <citation type="journal article" date="2015" name="Data Brief">
        <title>Shoot transcriptome of the giant reed, Arundo donax.</title>
        <authorList>
            <person name="Barrero R.A."/>
            <person name="Guerrero F.D."/>
            <person name="Moolhuijzen P."/>
            <person name="Goolsby J.A."/>
            <person name="Tidwell J."/>
            <person name="Bellgard S.E."/>
            <person name="Bellgard M.I."/>
        </authorList>
    </citation>
    <scope>NUCLEOTIDE SEQUENCE</scope>
    <source>
        <tissue evidence="1">Shoot tissue taken approximately 20 cm above the soil surface</tissue>
    </source>
</reference>
<accession>A0A0A9ACD0</accession>
<protein>
    <submittedName>
        <fullName evidence="1">Uncharacterized protein</fullName>
    </submittedName>
</protein>
<name>A0A0A9ACD0_ARUDO</name>
<sequence>MENSESTCTLDIHCSRTHRSTPTHVQQTSTIFYSSPSHAILTLFSLFFLF</sequence>
<reference evidence="1" key="1">
    <citation type="submission" date="2014-09" db="EMBL/GenBank/DDBJ databases">
        <authorList>
            <person name="Magalhaes I.L.F."/>
            <person name="Oliveira U."/>
            <person name="Santos F.R."/>
            <person name="Vidigal T.H.D.A."/>
            <person name="Brescovit A.D."/>
            <person name="Santos A.J."/>
        </authorList>
    </citation>
    <scope>NUCLEOTIDE SEQUENCE</scope>
    <source>
        <tissue evidence="1">Shoot tissue taken approximately 20 cm above the soil surface</tissue>
    </source>
</reference>
<dbReference type="AlphaFoldDB" id="A0A0A9ACD0"/>
<organism evidence="1">
    <name type="scientific">Arundo donax</name>
    <name type="common">Giant reed</name>
    <name type="synonym">Donax arundinaceus</name>
    <dbReference type="NCBI Taxonomy" id="35708"/>
    <lineage>
        <taxon>Eukaryota</taxon>
        <taxon>Viridiplantae</taxon>
        <taxon>Streptophyta</taxon>
        <taxon>Embryophyta</taxon>
        <taxon>Tracheophyta</taxon>
        <taxon>Spermatophyta</taxon>
        <taxon>Magnoliopsida</taxon>
        <taxon>Liliopsida</taxon>
        <taxon>Poales</taxon>
        <taxon>Poaceae</taxon>
        <taxon>PACMAD clade</taxon>
        <taxon>Arundinoideae</taxon>
        <taxon>Arundineae</taxon>
        <taxon>Arundo</taxon>
    </lineage>
</organism>